<feature type="compositionally biased region" description="Pro residues" evidence="1">
    <location>
        <begin position="253"/>
        <end position="265"/>
    </location>
</feature>
<dbReference type="RefSeq" id="WP_272737219.1">
    <property type="nucleotide sequence ID" value="NZ_CP116942.1"/>
</dbReference>
<accession>A0AAE9YAR5</accession>
<reference evidence="3" key="1">
    <citation type="submission" date="2023-01" db="EMBL/GenBank/DDBJ databases">
        <title>The diversity of Class Acidimicrobiia in South China Sea sediment environments and the proposal of Iamia marina sp. nov., a novel species of the genus Iamia.</title>
        <authorList>
            <person name="He Y."/>
            <person name="Tian X."/>
        </authorList>
    </citation>
    <scope>NUCLEOTIDE SEQUENCE</scope>
    <source>
        <strain evidence="3">DSM 19957</strain>
    </source>
</reference>
<dbReference type="EMBL" id="CP116942">
    <property type="protein sequence ID" value="WCO67698.1"/>
    <property type="molecule type" value="Genomic_DNA"/>
</dbReference>
<keyword evidence="2" id="KW-0812">Transmembrane</keyword>
<dbReference type="Pfam" id="PF14559">
    <property type="entry name" value="TPR_19"/>
    <property type="match status" value="1"/>
</dbReference>
<feature type="region of interest" description="Disordered" evidence="1">
    <location>
        <begin position="238"/>
        <end position="272"/>
    </location>
</feature>
<gene>
    <name evidence="3" type="ORF">PO878_03040</name>
</gene>
<dbReference type="KEGG" id="ima:PO878_03040"/>
<dbReference type="Gene3D" id="1.25.40.10">
    <property type="entry name" value="Tetratricopeptide repeat domain"/>
    <property type="match status" value="1"/>
</dbReference>
<sequence>MTPPARPASGRDEGTEFLLQSLRDLEAEREAGDIDEDDYQALKDDYTARAAAALRAEEKGRPAPVAPPADRPRTQRLLVVAGVVAFAVLAGVLVAQAVGRRDDGQGITGEVTQSPTQAASECIQLTSSSQLVDALPCYQEVLAEDPDNAVAHTYLGWTLFLTARQAGGDLPQDVVVDLVVRAQDQLDQAVEADPGYADARAFQAVLALRQGRYEEAQAQLDAFDELDAPADMQSLVDGIRQEVTDGLAGEAPTTPPEGSAPPDPSTPTTAPG</sequence>
<organism evidence="3 4">
    <name type="scientific">Iamia majanohamensis</name>
    <dbReference type="NCBI Taxonomy" id="467976"/>
    <lineage>
        <taxon>Bacteria</taxon>
        <taxon>Bacillati</taxon>
        <taxon>Actinomycetota</taxon>
        <taxon>Acidimicrobiia</taxon>
        <taxon>Acidimicrobiales</taxon>
        <taxon>Iamiaceae</taxon>
        <taxon>Iamia</taxon>
    </lineage>
</organism>
<proteinExistence type="predicted"/>
<keyword evidence="4" id="KW-1185">Reference proteome</keyword>
<protein>
    <submittedName>
        <fullName evidence="3">Tetratricopeptide repeat protein</fullName>
    </submittedName>
</protein>
<dbReference type="AlphaFoldDB" id="A0AAE9YAR5"/>
<keyword evidence="2" id="KW-1133">Transmembrane helix</keyword>
<name>A0AAE9YAR5_9ACTN</name>
<dbReference type="SUPFAM" id="SSF48452">
    <property type="entry name" value="TPR-like"/>
    <property type="match status" value="1"/>
</dbReference>
<evidence type="ECO:0000256" key="1">
    <source>
        <dbReference type="SAM" id="MobiDB-lite"/>
    </source>
</evidence>
<evidence type="ECO:0000256" key="2">
    <source>
        <dbReference type="SAM" id="Phobius"/>
    </source>
</evidence>
<dbReference type="Proteomes" id="UP001216390">
    <property type="component" value="Chromosome"/>
</dbReference>
<feature type="transmembrane region" description="Helical" evidence="2">
    <location>
        <begin position="77"/>
        <end position="98"/>
    </location>
</feature>
<keyword evidence="2" id="KW-0472">Membrane</keyword>
<dbReference type="InterPro" id="IPR011990">
    <property type="entry name" value="TPR-like_helical_dom_sf"/>
</dbReference>
<evidence type="ECO:0000313" key="4">
    <source>
        <dbReference type="Proteomes" id="UP001216390"/>
    </source>
</evidence>
<evidence type="ECO:0000313" key="3">
    <source>
        <dbReference type="EMBL" id="WCO67698.1"/>
    </source>
</evidence>